<keyword evidence="1" id="KW-0732">Signal</keyword>
<proteinExistence type="predicted"/>
<feature type="signal peptide" evidence="1">
    <location>
        <begin position="1"/>
        <end position="33"/>
    </location>
</feature>
<feature type="chain" id="PRO_5003273989" evidence="1">
    <location>
        <begin position="34"/>
        <end position="261"/>
    </location>
</feature>
<dbReference type="RefSeq" id="WP_007328475.1">
    <property type="nucleotide sequence ID" value="NZ_AFAR01000227.1"/>
</dbReference>
<name>F2AXW5_RHOBT</name>
<organism evidence="2 3">
    <name type="scientific">Rhodopirellula baltica WH47</name>
    <dbReference type="NCBI Taxonomy" id="991778"/>
    <lineage>
        <taxon>Bacteria</taxon>
        <taxon>Pseudomonadati</taxon>
        <taxon>Planctomycetota</taxon>
        <taxon>Planctomycetia</taxon>
        <taxon>Pirellulales</taxon>
        <taxon>Pirellulaceae</taxon>
        <taxon>Rhodopirellula</taxon>
    </lineage>
</organism>
<evidence type="ECO:0000313" key="3">
    <source>
        <dbReference type="Proteomes" id="UP000006222"/>
    </source>
</evidence>
<dbReference type="InterPro" id="IPR013424">
    <property type="entry name" value="Ice-binding_C"/>
</dbReference>
<protein>
    <submittedName>
        <fullName evidence="2">Protein containing DUF1555</fullName>
    </submittedName>
</protein>
<dbReference type="EMBL" id="AFAR01000227">
    <property type="protein sequence ID" value="EGF25492.1"/>
    <property type="molecule type" value="Genomic_DNA"/>
</dbReference>
<evidence type="ECO:0000256" key="1">
    <source>
        <dbReference type="SAM" id="SignalP"/>
    </source>
</evidence>
<gene>
    <name evidence="2" type="ORF">RBWH47_01046</name>
</gene>
<dbReference type="PATRIC" id="fig|991778.3.peg.4835"/>
<dbReference type="NCBIfam" id="TIGR02595">
    <property type="entry name" value="PEP_CTERM"/>
    <property type="match status" value="1"/>
</dbReference>
<comment type="caution">
    <text evidence="2">The sequence shown here is derived from an EMBL/GenBank/DDBJ whole genome shotgun (WGS) entry which is preliminary data.</text>
</comment>
<dbReference type="AlphaFoldDB" id="F2AXW5"/>
<evidence type="ECO:0000313" key="2">
    <source>
        <dbReference type="EMBL" id="EGF25492.1"/>
    </source>
</evidence>
<sequence length="261" mass="27470">MINQQFAVTRLIPMAPRAFVILTVLVASQQSHAALVTSSGMIHASIRIDGVVDSGGNPVSTTGLDIMSEPYDQSDDFGFGSVVTSAFASANGGSNPNSLGVADTIQIDNSIEIELNGPGTSEPFAFSTVGILLDNRTGADVTINFSVNYQLYLESSRWSDPETISIIFGDLDITYSDAENVVFLEHELSDPDGGIISISNSASFAIDLASDQDTTLSLSSFLSGQASVSAVPEPSSLAVITLVSAASLLRRCRRRKNPAIS</sequence>
<dbReference type="Proteomes" id="UP000006222">
    <property type="component" value="Unassembled WGS sequence"/>
</dbReference>
<accession>F2AXW5</accession>
<reference evidence="2 3" key="1">
    <citation type="journal article" date="2013" name="Mar. Genomics">
        <title>Expression of sulfatases in Rhodopirellula baltica and the diversity of sulfatases in the genus Rhodopirellula.</title>
        <authorList>
            <person name="Wegner C.E."/>
            <person name="Richter-Heitmann T."/>
            <person name="Klindworth A."/>
            <person name="Klockow C."/>
            <person name="Richter M."/>
            <person name="Achstetter T."/>
            <person name="Glockner F.O."/>
            <person name="Harder J."/>
        </authorList>
    </citation>
    <scope>NUCLEOTIDE SEQUENCE [LARGE SCALE GENOMIC DNA]</scope>
    <source>
        <strain evidence="2 3">WH47</strain>
    </source>
</reference>